<gene>
    <name evidence="2" type="ORF">DPPLL_17670</name>
</gene>
<feature type="compositionally biased region" description="Basic residues" evidence="1">
    <location>
        <begin position="1"/>
        <end position="12"/>
    </location>
</feature>
<evidence type="ECO:0000313" key="3">
    <source>
        <dbReference type="Proteomes" id="UP000830055"/>
    </source>
</evidence>
<dbReference type="RefSeq" id="WP_284154431.1">
    <property type="nucleotide sequence ID" value="NZ_AP025516.1"/>
</dbReference>
<dbReference type="EMBL" id="AP025516">
    <property type="protein sequence ID" value="BDD87402.1"/>
    <property type="molecule type" value="Genomic_DNA"/>
</dbReference>
<evidence type="ECO:0000256" key="1">
    <source>
        <dbReference type="SAM" id="MobiDB-lite"/>
    </source>
</evidence>
<name>A0ABN6M8E5_9BACT</name>
<sequence>MDSHSRSNRKFPKGGFPLEEEPQNKKPKHLIHPSHLSIRRKLPLHALPIEPDGSHLIVRAGRDTYHFDLVEQILLQRDFIID</sequence>
<evidence type="ECO:0000313" key="2">
    <source>
        <dbReference type="EMBL" id="BDD87402.1"/>
    </source>
</evidence>
<reference evidence="2 3" key="1">
    <citation type="submission" date="2022-01" db="EMBL/GenBank/DDBJ databases">
        <title>Desulfofustis limnae sp. nov., a novel mesophilic sulfate-reducing bacterium isolated from marsh soil.</title>
        <authorList>
            <person name="Watanabe M."/>
            <person name="Takahashi A."/>
            <person name="Kojima H."/>
            <person name="Fukui M."/>
        </authorList>
    </citation>
    <scope>NUCLEOTIDE SEQUENCE [LARGE SCALE GENOMIC DNA]</scope>
    <source>
        <strain evidence="2 3">PPLL</strain>
    </source>
</reference>
<proteinExistence type="predicted"/>
<organism evidence="2 3">
    <name type="scientific">Desulfofustis limnaeus</name>
    <dbReference type="NCBI Taxonomy" id="2740163"/>
    <lineage>
        <taxon>Bacteria</taxon>
        <taxon>Pseudomonadati</taxon>
        <taxon>Thermodesulfobacteriota</taxon>
        <taxon>Desulfobulbia</taxon>
        <taxon>Desulfobulbales</taxon>
        <taxon>Desulfocapsaceae</taxon>
        <taxon>Desulfofustis</taxon>
    </lineage>
</organism>
<keyword evidence="3" id="KW-1185">Reference proteome</keyword>
<protein>
    <submittedName>
        <fullName evidence="2">Uncharacterized protein</fullName>
    </submittedName>
</protein>
<accession>A0ABN6M8E5</accession>
<dbReference type="Proteomes" id="UP000830055">
    <property type="component" value="Chromosome"/>
</dbReference>
<feature type="region of interest" description="Disordered" evidence="1">
    <location>
        <begin position="1"/>
        <end position="31"/>
    </location>
</feature>